<protein>
    <submittedName>
        <fullName evidence="3">Universal stress protein</fullName>
    </submittedName>
</protein>
<evidence type="ECO:0000313" key="4">
    <source>
        <dbReference type="Proteomes" id="UP001165074"/>
    </source>
</evidence>
<evidence type="ECO:0000256" key="1">
    <source>
        <dbReference type="ARBA" id="ARBA00008791"/>
    </source>
</evidence>
<gene>
    <name evidence="3" type="ORF">Airi02_068340</name>
</gene>
<proteinExistence type="inferred from homology"/>
<dbReference type="RefSeq" id="WP_285578830.1">
    <property type="nucleotide sequence ID" value="NZ_BSTK01000011.1"/>
</dbReference>
<evidence type="ECO:0000313" key="3">
    <source>
        <dbReference type="EMBL" id="GLY88905.1"/>
    </source>
</evidence>
<name>A0A9W6S5U3_9ACTN</name>
<feature type="domain" description="UspA" evidence="2">
    <location>
        <begin position="155"/>
        <end position="290"/>
    </location>
</feature>
<keyword evidence="4" id="KW-1185">Reference proteome</keyword>
<reference evidence="3" key="1">
    <citation type="submission" date="2023-03" db="EMBL/GenBank/DDBJ databases">
        <title>Actinoallomurus iriomotensis NBRC 103684.</title>
        <authorList>
            <person name="Ichikawa N."/>
            <person name="Sato H."/>
            <person name="Tonouchi N."/>
        </authorList>
    </citation>
    <scope>NUCLEOTIDE SEQUENCE</scope>
    <source>
        <strain evidence="3">NBRC 103684</strain>
    </source>
</reference>
<dbReference type="SUPFAM" id="SSF52402">
    <property type="entry name" value="Adenine nucleotide alpha hydrolases-like"/>
    <property type="match status" value="2"/>
</dbReference>
<comment type="caution">
    <text evidence="3">The sequence shown here is derived from an EMBL/GenBank/DDBJ whole genome shotgun (WGS) entry which is preliminary data.</text>
</comment>
<dbReference type="InterPro" id="IPR006015">
    <property type="entry name" value="Universal_stress_UspA"/>
</dbReference>
<dbReference type="Proteomes" id="UP001165074">
    <property type="component" value="Unassembled WGS sequence"/>
</dbReference>
<organism evidence="3 4">
    <name type="scientific">Actinoallomurus iriomotensis</name>
    <dbReference type="NCBI Taxonomy" id="478107"/>
    <lineage>
        <taxon>Bacteria</taxon>
        <taxon>Bacillati</taxon>
        <taxon>Actinomycetota</taxon>
        <taxon>Actinomycetes</taxon>
        <taxon>Streptosporangiales</taxon>
        <taxon>Thermomonosporaceae</taxon>
        <taxon>Actinoallomurus</taxon>
    </lineage>
</organism>
<sequence>MGDRDGRRPVVVGYDGSPGADQALCWGAEEAQLRDLPLVIFHAWHWPYPFHPLAQQVLEQVENVGAAVLEAGVDRVRELAEGLEVRTHLAKGTSAAVMLEAARDAELVVLGSRGHGGFEDLQAGSAAMQVPAHADRPVIVVRPTLPPARRDGVWVTVGVDGSPASQAALAFAFAEAELRGGSVVALCAWWDTSALPGPNRLPFTDTEMMRRAARERFEEWLRPWAARHPKVAVRTEFKNERPQGAVNEMARGAVLLVLGARGVGAVPATRLGPVTQSALLAAPCPVAVTPP</sequence>
<accession>A0A9W6S5U3</accession>
<comment type="similarity">
    <text evidence="1">Belongs to the universal stress protein A family.</text>
</comment>
<dbReference type="InterPro" id="IPR014729">
    <property type="entry name" value="Rossmann-like_a/b/a_fold"/>
</dbReference>
<dbReference type="PRINTS" id="PR01438">
    <property type="entry name" value="UNVRSLSTRESS"/>
</dbReference>
<dbReference type="AlphaFoldDB" id="A0A9W6S5U3"/>
<dbReference type="PANTHER" id="PTHR46268">
    <property type="entry name" value="STRESS RESPONSE PROTEIN NHAX"/>
    <property type="match status" value="1"/>
</dbReference>
<dbReference type="PANTHER" id="PTHR46268:SF6">
    <property type="entry name" value="UNIVERSAL STRESS PROTEIN UP12"/>
    <property type="match status" value="1"/>
</dbReference>
<evidence type="ECO:0000259" key="2">
    <source>
        <dbReference type="Pfam" id="PF00582"/>
    </source>
</evidence>
<feature type="domain" description="UspA" evidence="2">
    <location>
        <begin position="7"/>
        <end position="142"/>
    </location>
</feature>
<dbReference type="Pfam" id="PF00582">
    <property type="entry name" value="Usp"/>
    <property type="match status" value="2"/>
</dbReference>
<dbReference type="InterPro" id="IPR006016">
    <property type="entry name" value="UspA"/>
</dbReference>
<dbReference type="Gene3D" id="3.40.50.620">
    <property type="entry name" value="HUPs"/>
    <property type="match status" value="2"/>
</dbReference>
<dbReference type="EMBL" id="BSTK01000011">
    <property type="protein sequence ID" value="GLY88905.1"/>
    <property type="molecule type" value="Genomic_DNA"/>
</dbReference>